<gene>
    <name evidence="1" type="ORF">FF38_02789</name>
</gene>
<evidence type="ECO:0000313" key="1">
    <source>
        <dbReference type="EMBL" id="KNC20995.1"/>
    </source>
</evidence>
<comment type="caution">
    <text evidence="1">The sequence shown here is derived from an EMBL/GenBank/DDBJ whole genome shotgun (WGS) entry which is preliminary data.</text>
</comment>
<organism evidence="1 2">
    <name type="scientific">Lucilia cuprina</name>
    <name type="common">Green bottle fly</name>
    <name type="synonym">Australian sheep blowfly</name>
    <dbReference type="NCBI Taxonomy" id="7375"/>
    <lineage>
        <taxon>Eukaryota</taxon>
        <taxon>Metazoa</taxon>
        <taxon>Ecdysozoa</taxon>
        <taxon>Arthropoda</taxon>
        <taxon>Hexapoda</taxon>
        <taxon>Insecta</taxon>
        <taxon>Pterygota</taxon>
        <taxon>Neoptera</taxon>
        <taxon>Endopterygota</taxon>
        <taxon>Diptera</taxon>
        <taxon>Brachycera</taxon>
        <taxon>Muscomorpha</taxon>
        <taxon>Oestroidea</taxon>
        <taxon>Calliphoridae</taxon>
        <taxon>Luciliinae</taxon>
        <taxon>Lucilia</taxon>
    </lineage>
</organism>
<evidence type="ECO:0000313" key="2">
    <source>
        <dbReference type="Proteomes" id="UP000037069"/>
    </source>
</evidence>
<keyword evidence="2" id="KW-1185">Reference proteome</keyword>
<dbReference type="AlphaFoldDB" id="A0A0L0BLK7"/>
<dbReference type="EMBL" id="JRES01001680">
    <property type="protein sequence ID" value="KNC20995.1"/>
    <property type="molecule type" value="Genomic_DNA"/>
</dbReference>
<sequence>MASKGCFSFLNIALKVSETSSLDKVSSEVDNLFLFDFELKSSYCLQGAPTVDTQIATSTHSSSQSENFDRNLAMEYRTLFSFISTDFIKFSILHISV</sequence>
<name>A0A0L0BLK7_LUCCU</name>
<proteinExistence type="predicted"/>
<reference evidence="1 2" key="1">
    <citation type="journal article" date="2015" name="Nat. Commun.">
        <title>Lucilia cuprina genome unlocks parasitic fly biology to underpin future interventions.</title>
        <authorList>
            <person name="Anstead C.A."/>
            <person name="Korhonen P.K."/>
            <person name="Young N.D."/>
            <person name="Hall R.S."/>
            <person name="Jex A.R."/>
            <person name="Murali S.C."/>
            <person name="Hughes D.S."/>
            <person name="Lee S.F."/>
            <person name="Perry T."/>
            <person name="Stroehlein A.J."/>
            <person name="Ansell B.R."/>
            <person name="Breugelmans B."/>
            <person name="Hofmann A."/>
            <person name="Qu J."/>
            <person name="Dugan S."/>
            <person name="Lee S.L."/>
            <person name="Chao H."/>
            <person name="Dinh H."/>
            <person name="Han Y."/>
            <person name="Doddapaneni H.V."/>
            <person name="Worley K.C."/>
            <person name="Muzny D.M."/>
            <person name="Ioannidis P."/>
            <person name="Waterhouse R.M."/>
            <person name="Zdobnov E.M."/>
            <person name="James P.J."/>
            <person name="Bagnall N.H."/>
            <person name="Kotze A.C."/>
            <person name="Gibbs R.A."/>
            <person name="Richards S."/>
            <person name="Batterham P."/>
            <person name="Gasser R.B."/>
        </authorList>
    </citation>
    <scope>NUCLEOTIDE SEQUENCE [LARGE SCALE GENOMIC DNA]</scope>
    <source>
        <strain evidence="1 2">LS</strain>
        <tissue evidence="1">Full body</tissue>
    </source>
</reference>
<protein>
    <submittedName>
        <fullName evidence="1">Uncharacterized protein</fullName>
    </submittedName>
</protein>
<accession>A0A0L0BLK7</accession>
<dbReference type="Proteomes" id="UP000037069">
    <property type="component" value="Unassembled WGS sequence"/>
</dbReference>